<reference evidence="1 2" key="1">
    <citation type="submission" date="2013-02" db="EMBL/GenBank/DDBJ databases">
        <title>The Genome Annotation of Plasmodium falciparum Vietnam Oak-Knoll (FVO).</title>
        <authorList>
            <consortium name="The Broad Institute Genome Sequencing Platform"/>
            <consortium name="The Broad Institute Genome Sequencing Center for Infectious Disease"/>
            <person name="Neafsey D."/>
            <person name="Hoffman S."/>
            <person name="Volkman S."/>
            <person name="Rosenthal P."/>
            <person name="Walker B."/>
            <person name="Young S.K."/>
            <person name="Zeng Q."/>
            <person name="Gargeya S."/>
            <person name="Fitzgerald M."/>
            <person name="Haas B."/>
            <person name="Abouelleil A."/>
            <person name="Allen A.W."/>
            <person name="Alvarado L."/>
            <person name="Arachchi H.M."/>
            <person name="Berlin A.M."/>
            <person name="Chapman S.B."/>
            <person name="Gainer-Dewar J."/>
            <person name="Goldberg J."/>
            <person name="Griggs A."/>
            <person name="Gujja S."/>
            <person name="Hansen M."/>
            <person name="Howarth C."/>
            <person name="Imamovic A."/>
            <person name="Ireland A."/>
            <person name="Larimer J."/>
            <person name="McCowan C."/>
            <person name="Murphy C."/>
            <person name="Pearson M."/>
            <person name="Poon T.W."/>
            <person name="Priest M."/>
            <person name="Roberts A."/>
            <person name="Saif S."/>
            <person name="Shea T."/>
            <person name="Sisk P."/>
            <person name="Sykes S."/>
            <person name="Wortman J."/>
            <person name="Nusbaum C."/>
            <person name="Birren B."/>
        </authorList>
    </citation>
    <scope>NUCLEOTIDE SEQUENCE [LARGE SCALE GENOMIC DNA]</scope>
    <source>
        <strain evidence="2">Vietnam Oak-Knoll (FVO)</strain>
    </source>
</reference>
<dbReference type="Proteomes" id="UP000030690">
    <property type="component" value="Unassembled WGS sequence"/>
</dbReference>
<proteinExistence type="predicted"/>
<gene>
    <name evidence="1" type="ORF">PFFVO_03844</name>
</gene>
<reference evidence="1 2" key="2">
    <citation type="submission" date="2013-02" db="EMBL/GenBank/DDBJ databases">
        <title>The Genome Sequence of Plasmodium falciparum Vietnam Oak-Knoll (FVO).</title>
        <authorList>
            <consortium name="The Broad Institute Genome Sequencing Platform"/>
            <consortium name="The Broad Institute Genome Sequencing Center for Infectious Disease"/>
            <person name="Neafsey D."/>
            <person name="Cheeseman I."/>
            <person name="Volkman S."/>
            <person name="Adams J."/>
            <person name="Walker B."/>
            <person name="Young S.K."/>
            <person name="Zeng Q."/>
            <person name="Gargeya S."/>
            <person name="Fitzgerald M."/>
            <person name="Haas B."/>
            <person name="Abouelleil A."/>
            <person name="Alvarado L."/>
            <person name="Arachchi H.M."/>
            <person name="Berlin A.M."/>
            <person name="Chapman S.B."/>
            <person name="Dewar J."/>
            <person name="Goldberg J."/>
            <person name="Griggs A."/>
            <person name="Gujja S."/>
            <person name="Hansen M."/>
            <person name="Howarth C."/>
            <person name="Imamovic A."/>
            <person name="Larimer J."/>
            <person name="McCowan C."/>
            <person name="Murphy C."/>
            <person name="Neiman D."/>
            <person name="Pearson M."/>
            <person name="Priest M."/>
            <person name="Roberts A."/>
            <person name="Saif S."/>
            <person name="Shea T."/>
            <person name="Sisk P."/>
            <person name="Sykes S."/>
            <person name="Wortman J."/>
            <person name="Nusbaum C."/>
            <person name="Birren B."/>
        </authorList>
    </citation>
    <scope>NUCLEOTIDE SEQUENCE [LARGE SCALE GENOMIC DNA]</scope>
    <source>
        <strain evidence="2">Vietnam Oak-Knoll (FVO)</strain>
    </source>
</reference>
<dbReference type="AlphaFoldDB" id="A0A024V3Y3"/>
<dbReference type="EMBL" id="KI925133">
    <property type="protein sequence ID" value="ETW17257.1"/>
    <property type="molecule type" value="Genomic_DNA"/>
</dbReference>
<evidence type="ECO:0000313" key="1">
    <source>
        <dbReference type="EMBL" id="ETW17257.1"/>
    </source>
</evidence>
<accession>A0A024V3Y3</accession>
<sequence length="75" mass="9100">MVFLTISMFNYINIISFVFEQSVYDIQFILKQHRKHIKVSILNYKFVEQKALYYVSICLYENIILPNITLLYEKL</sequence>
<protein>
    <submittedName>
        <fullName evidence="1">Uncharacterized protein</fullName>
    </submittedName>
</protein>
<evidence type="ECO:0000313" key="2">
    <source>
        <dbReference type="Proteomes" id="UP000030690"/>
    </source>
</evidence>
<organism evidence="1 2">
    <name type="scientific">Plasmodium falciparum Vietnam Oak-Knoll</name>
    <name type="common">FVO</name>
    <dbReference type="NCBI Taxonomy" id="1036723"/>
    <lineage>
        <taxon>Eukaryota</taxon>
        <taxon>Sar</taxon>
        <taxon>Alveolata</taxon>
        <taxon>Apicomplexa</taxon>
        <taxon>Aconoidasida</taxon>
        <taxon>Haemosporida</taxon>
        <taxon>Plasmodiidae</taxon>
        <taxon>Plasmodium</taxon>
        <taxon>Plasmodium (Laverania)</taxon>
    </lineage>
</organism>
<name>A0A024V3Y3_PLAFA</name>